<keyword evidence="1 3" id="KW-0732">Signal</keyword>
<evidence type="ECO:0000313" key="6">
    <source>
        <dbReference type="Proteomes" id="UP001162734"/>
    </source>
</evidence>
<organism evidence="5 6">
    <name type="scientific">Anaeromyxobacter paludicola</name>
    <dbReference type="NCBI Taxonomy" id="2918171"/>
    <lineage>
        <taxon>Bacteria</taxon>
        <taxon>Pseudomonadati</taxon>
        <taxon>Myxococcota</taxon>
        <taxon>Myxococcia</taxon>
        <taxon>Myxococcales</taxon>
        <taxon>Cystobacterineae</taxon>
        <taxon>Anaeromyxobacteraceae</taxon>
        <taxon>Anaeromyxobacter</taxon>
    </lineage>
</organism>
<protein>
    <recommendedName>
        <fullName evidence="4">Doubled CXXCH motif domain-containing protein</fullName>
    </recommendedName>
</protein>
<keyword evidence="6" id="KW-1185">Reference proteome</keyword>
<dbReference type="SUPFAM" id="SSF48695">
    <property type="entry name" value="Multiheme cytochromes"/>
    <property type="match status" value="2"/>
</dbReference>
<accession>A0ABN6N6B1</accession>
<evidence type="ECO:0000313" key="5">
    <source>
        <dbReference type="EMBL" id="BDG07363.1"/>
    </source>
</evidence>
<feature type="region of interest" description="Disordered" evidence="2">
    <location>
        <begin position="286"/>
        <end position="311"/>
    </location>
</feature>
<proteinExistence type="predicted"/>
<feature type="signal peptide" evidence="3">
    <location>
        <begin position="1"/>
        <end position="21"/>
    </location>
</feature>
<feature type="domain" description="Doubled CXXCH motif" evidence="4">
    <location>
        <begin position="26"/>
        <end position="65"/>
    </location>
</feature>
<dbReference type="InterPro" id="IPR036280">
    <property type="entry name" value="Multihaem_cyt_sf"/>
</dbReference>
<gene>
    <name evidence="5" type="ORF">AMPC_04760</name>
</gene>
<dbReference type="PANTHER" id="PTHR35038:SF6">
    <property type="entry name" value="SURFACE LOCALIZED DECAHEME CYTOCHROME C LIPOPROTEIN"/>
    <property type="match status" value="1"/>
</dbReference>
<evidence type="ECO:0000256" key="3">
    <source>
        <dbReference type="SAM" id="SignalP"/>
    </source>
</evidence>
<dbReference type="RefSeq" id="WP_248344045.1">
    <property type="nucleotide sequence ID" value="NZ_AP025592.1"/>
</dbReference>
<dbReference type="PANTHER" id="PTHR35038">
    <property type="entry name" value="DISSIMILATORY SULFITE REDUCTASE SIRA"/>
    <property type="match status" value="1"/>
</dbReference>
<dbReference type="Pfam" id="PF09699">
    <property type="entry name" value="Paired_CXXCH_1"/>
    <property type="match status" value="1"/>
</dbReference>
<dbReference type="InterPro" id="IPR051829">
    <property type="entry name" value="Multiheme_Cytochr_ET"/>
</dbReference>
<evidence type="ECO:0000256" key="2">
    <source>
        <dbReference type="SAM" id="MobiDB-lite"/>
    </source>
</evidence>
<dbReference type="InterPro" id="IPR010177">
    <property type="entry name" value="Paired_CXXCH_1"/>
</dbReference>
<evidence type="ECO:0000256" key="1">
    <source>
        <dbReference type="ARBA" id="ARBA00022729"/>
    </source>
</evidence>
<name>A0ABN6N6B1_9BACT</name>
<feature type="chain" id="PRO_5045280505" description="Doubled CXXCH motif domain-containing protein" evidence="3">
    <location>
        <begin position="22"/>
        <end position="378"/>
    </location>
</feature>
<reference evidence="6" key="1">
    <citation type="journal article" date="2022" name="Int. J. Syst. Evol. Microbiol.">
        <title>Anaeromyxobacter oryzae sp. nov., Anaeromyxobacter diazotrophicus sp. nov. and Anaeromyxobacter paludicola sp. nov., isolated from paddy soils.</title>
        <authorList>
            <person name="Itoh H."/>
            <person name="Xu Z."/>
            <person name="Mise K."/>
            <person name="Masuda Y."/>
            <person name="Ushijima N."/>
            <person name="Hayakawa C."/>
            <person name="Shiratori Y."/>
            <person name="Senoo K."/>
        </authorList>
    </citation>
    <scope>NUCLEOTIDE SEQUENCE [LARGE SCALE GENOMIC DNA]</scope>
    <source>
        <strain evidence="6">Red630</strain>
    </source>
</reference>
<dbReference type="EMBL" id="AP025592">
    <property type="protein sequence ID" value="BDG07363.1"/>
    <property type="molecule type" value="Genomic_DNA"/>
</dbReference>
<dbReference type="Proteomes" id="UP001162734">
    <property type="component" value="Chromosome"/>
</dbReference>
<feature type="region of interest" description="Disordered" evidence="2">
    <location>
        <begin position="78"/>
        <end position="106"/>
    </location>
</feature>
<dbReference type="NCBIfam" id="TIGR01905">
    <property type="entry name" value="paired_CXXCH_1"/>
    <property type="match status" value="1"/>
</dbReference>
<evidence type="ECO:0000259" key="4">
    <source>
        <dbReference type="Pfam" id="PF09699"/>
    </source>
</evidence>
<sequence length="378" mass="38313">MTRRPLLAGTATLLLAATAVALDAPHDASTQTTCTSCHIAHSAQGGALTSQYGNSNLCFSCHSQTGVGTWRNFPWTAQNEAVPGAGGHSHRWDSPATNPLHGAKPPNNAALAAALDQGGVVTCSTCHDQHDGSTTNALGATQHVFSPDAKLQAGSLLTRTAGTGTGTLTLTSVVAATAARSGARPRAYIIRISAGGATGTATYVASYDNGVSWTAAASTASPVTLDSDATGPTVTVTFAGSFVAGDQWKMFTVSNSFLRTSNLNSALCEDCHRDRVQTAACVQGSSGATTGGGDSCDTSSGITYSHPTGPGVTLAQSYDRATGGVPQPLDVNGAVQGSGGADPLATNKLMFDSSNQVRCTTCHGVHNADSNSLTEDPR</sequence>